<dbReference type="InterPro" id="IPR022636">
    <property type="entry name" value="S-AdoMet_synthetase_sfam"/>
</dbReference>
<keyword evidence="4 10" id="KW-0808">Transferase</keyword>
<comment type="cofactor">
    <cofactor evidence="10">
        <name>K(+)</name>
        <dbReference type="ChEBI" id="CHEBI:29103"/>
    </cofactor>
    <text evidence="10">Binds 1 potassium ion per subunit.</text>
</comment>
<evidence type="ECO:0000256" key="7">
    <source>
        <dbReference type="ARBA" id="ARBA00022840"/>
    </source>
</evidence>
<dbReference type="SUPFAM" id="SSF55973">
    <property type="entry name" value="S-adenosylmethionine synthetase"/>
    <property type="match status" value="3"/>
</dbReference>
<evidence type="ECO:0000256" key="3">
    <source>
        <dbReference type="ARBA" id="ARBA00022563"/>
    </source>
</evidence>
<feature type="binding site" description="in other chain" evidence="10">
    <location>
        <position position="56"/>
    </location>
    <ligand>
        <name>L-methionine</name>
        <dbReference type="ChEBI" id="CHEBI:57844"/>
        <note>ligand shared between two neighboring subunits</note>
    </ligand>
</feature>
<feature type="binding site" evidence="10">
    <location>
        <position position="17"/>
    </location>
    <ligand>
        <name>Mg(2+)</name>
        <dbReference type="ChEBI" id="CHEBI:18420"/>
    </ligand>
</feature>
<evidence type="ECO:0000259" key="14">
    <source>
        <dbReference type="Pfam" id="PF02772"/>
    </source>
</evidence>
<feature type="binding site" description="in other chain" evidence="10">
    <location>
        <begin position="244"/>
        <end position="245"/>
    </location>
    <ligand>
        <name>ATP</name>
        <dbReference type="ChEBI" id="CHEBI:30616"/>
        <note>ligand shared between two neighboring subunits</note>
    </ligand>
</feature>
<dbReference type="KEGG" id="nbe:Back2_05670"/>
<dbReference type="Gene3D" id="3.30.300.10">
    <property type="match status" value="3"/>
</dbReference>
<dbReference type="GO" id="GO:0006730">
    <property type="term" value="P:one-carbon metabolic process"/>
    <property type="evidence" value="ECO:0007669"/>
    <property type="project" value="UniProtKB-KW"/>
</dbReference>
<dbReference type="Pfam" id="PF00438">
    <property type="entry name" value="S-AdoMet_synt_N"/>
    <property type="match status" value="1"/>
</dbReference>
<feature type="binding site" description="in other chain" evidence="10">
    <location>
        <position position="284"/>
    </location>
    <ligand>
        <name>L-methionine</name>
        <dbReference type="ChEBI" id="CHEBI:57844"/>
        <note>ligand shared between two neighboring subunits</note>
    </ligand>
</feature>
<dbReference type="Pfam" id="PF02772">
    <property type="entry name" value="S-AdoMet_synt_M"/>
    <property type="match status" value="1"/>
</dbReference>
<dbReference type="InterPro" id="IPR022628">
    <property type="entry name" value="S-AdoMet_synt_N"/>
</dbReference>
<organism evidence="16 17">
    <name type="scientific">Nocardioides baekrokdamisoli</name>
    <dbReference type="NCBI Taxonomy" id="1804624"/>
    <lineage>
        <taxon>Bacteria</taxon>
        <taxon>Bacillati</taxon>
        <taxon>Actinomycetota</taxon>
        <taxon>Actinomycetes</taxon>
        <taxon>Propionibacteriales</taxon>
        <taxon>Nocardioidaceae</taxon>
        <taxon>Nocardioides</taxon>
    </lineage>
</organism>
<evidence type="ECO:0000259" key="13">
    <source>
        <dbReference type="Pfam" id="PF00438"/>
    </source>
</evidence>
<dbReference type="Proteomes" id="UP000271573">
    <property type="component" value="Chromosome"/>
</dbReference>
<accession>A0A3G9IBN3</accession>
<dbReference type="UniPathway" id="UPA00315">
    <property type="reaction ID" value="UER00080"/>
</dbReference>
<evidence type="ECO:0000256" key="4">
    <source>
        <dbReference type="ARBA" id="ARBA00022679"/>
    </source>
</evidence>
<comment type="catalytic activity">
    <reaction evidence="10">
        <text>L-methionine + ATP + H2O = S-adenosyl-L-methionine + phosphate + diphosphate</text>
        <dbReference type="Rhea" id="RHEA:21080"/>
        <dbReference type="ChEBI" id="CHEBI:15377"/>
        <dbReference type="ChEBI" id="CHEBI:30616"/>
        <dbReference type="ChEBI" id="CHEBI:33019"/>
        <dbReference type="ChEBI" id="CHEBI:43474"/>
        <dbReference type="ChEBI" id="CHEBI:57844"/>
        <dbReference type="ChEBI" id="CHEBI:59789"/>
        <dbReference type="EC" id="2.5.1.6"/>
    </reaction>
</comment>
<dbReference type="PIRSF" id="PIRSF000497">
    <property type="entry name" value="MAT"/>
    <property type="match status" value="1"/>
</dbReference>
<dbReference type="OrthoDB" id="9801686at2"/>
<dbReference type="CDD" id="cd18079">
    <property type="entry name" value="S-AdoMet_synt"/>
    <property type="match status" value="1"/>
</dbReference>
<feature type="region of interest" description="Flexible loop" evidence="10">
    <location>
        <begin position="99"/>
        <end position="109"/>
    </location>
</feature>
<feature type="binding site" description="in other chain" evidence="10">
    <location>
        <begin position="259"/>
        <end position="260"/>
    </location>
    <ligand>
        <name>ATP</name>
        <dbReference type="ChEBI" id="CHEBI:30616"/>
        <note>ligand shared between two neighboring subunits</note>
    </ligand>
</feature>
<comment type="subunit">
    <text evidence="10">Homotetramer; dimer of dimers.</text>
</comment>
<dbReference type="GO" id="GO:0000287">
    <property type="term" value="F:magnesium ion binding"/>
    <property type="evidence" value="ECO:0007669"/>
    <property type="project" value="UniProtKB-UniRule"/>
</dbReference>
<feature type="binding site" description="in other chain" evidence="10">
    <location>
        <begin position="174"/>
        <end position="176"/>
    </location>
    <ligand>
        <name>ATP</name>
        <dbReference type="ChEBI" id="CHEBI:30616"/>
        <note>ligand shared between two neighboring subunits</note>
    </ligand>
</feature>
<gene>
    <name evidence="10 16" type="primary">metK</name>
    <name evidence="16" type="ORF">Back2_05670</name>
</gene>
<dbReference type="GO" id="GO:0006556">
    <property type="term" value="P:S-adenosylmethionine biosynthetic process"/>
    <property type="evidence" value="ECO:0007669"/>
    <property type="project" value="UniProtKB-UniRule"/>
</dbReference>
<keyword evidence="5 10" id="KW-0479">Metal-binding</keyword>
<keyword evidence="6 10" id="KW-0547">Nucleotide-binding</keyword>
<dbReference type="NCBIfam" id="TIGR01034">
    <property type="entry name" value="metK"/>
    <property type="match status" value="1"/>
</dbReference>
<dbReference type="GO" id="GO:0004478">
    <property type="term" value="F:methionine adenosyltransferase activity"/>
    <property type="evidence" value="ECO:0007669"/>
    <property type="project" value="UniProtKB-UniRule"/>
</dbReference>
<proteinExistence type="inferred from homology"/>
<dbReference type="RefSeq" id="WP_125566573.1">
    <property type="nucleotide sequence ID" value="NZ_AP019307.1"/>
</dbReference>
<feature type="binding site" description="in other chain" evidence="10">
    <location>
        <position position="99"/>
    </location>
    <ligand>
        <name>L-methionine</name>
        <dbReference type="ChEBI" id="CHEBI:57844"/>
        <note>ligand shared between two neighboring subunits</note>
    </ligand>
</feature>
<evidence type="ECO:0000313" key="17">
    <source>
        <dbReference type="Proteomes" id="UP000271573"/>
    </source>
</evidence>
<protein>
    <recommendedName>
        <fullName evidence="10">S-adenosylmethionine synthase</fullName>
        <shortName evidence="10">AdoMet synthase</shortName>
        <ecNumber evidence="10">2.5.1.6</ecNumber>
    </recommendedName>
    <alternativeName>
        <fullName evidence="10">MAT</fullName>
    </alternativeName>
    <alternativeName>
        <fullName evidence="10">Methionine adenosyltransferase</fullName>
    </alternativeName>
</protein>
<name>A0A3G9IBN3_9ACTN</name>
<dbReference type="InterPro" id="IPR002133">
    <property type="entry name" value="S-AdoMet_synthetase"/>
</dbReference>
<feature type="domain" description="S-adenosylmethionine synthetase central" evidence="14">
    <location>
        <begin position="124"/>
        <end position="245"/>
    </location>
</feature>
<evidence type="ECO:0000256" key="9">
    <source>
        <dbReference type="ARBA" id="ARBA00022958"/>
    </source>
</evidence>
<evidence type="ECO:0000259" key="15">
    <source>
        <dbReference type="Pfam" id="PF02773"/>
    </source>
</evidence>
<comment type="cofactor">
    <cofactor evidence="10">
        <name>Mg(2+)</name>
        <dbReference type="ChEBI" id="CHEBI:18420"/>
    </cofactor>
    <text evidence="10">Binds 2 divalent ions per subunit.</text>
</comment>
<comment type="function">
    <text evidence="10">Catalyzes the formation of S-adenosylmethionine (AdoMet) from methionine and ATP. The overall synthetic reaction is composed of two sequential steps, AdoMet formation and the subsequent tripolyphosphate hydrolysis which occurs prior to release of AdoMet from the enzyme.</text>
</comment>
<evidence type="ECO:0000256" key="12">
    <source>
        <dbReference type="RuleBase" id="RU004462"/>
    </source>
</evidence>
<feature type="binding site" evidence="10">
    <location>
        <position position="276"/>
    </location>
    <ligand>
        <name>ATP</name>
        <dbReference type="ChEBI" id="CHEBI:30616"/>
        <note>ligand shared between two neighboring subunits</note>
    </ligand>
</feature>
<feature type="domain" description="S-adenosylmethionine synthetase N-terminal" evidence="13">
    <location>
        <begin position="5"/>
        <end position="101"/>
    </location>
</feature>
<keyword evidence="9 10" id="KW-0630">Potassium</keyword>
<evidence type="ECO:0000313" key="16">
    <source>
        <dbReference type="EMBL" id="BBH16280.1"/>
    </source>
</evidence>
<sequence>MTGRLFTSESVTEGHPDKIADQISDTVLDYLLEHDPKSRVAVETLLTTGLVVVAGEVTTTAYAPVAQLVRQKILEIGYDSSDKGFDGNSCGVQVAIGAQSPDIAQGVDTAEESRVDGSEDALDKQGAGDQGLMFGYACDDTPELFPLPIKIAQTLAEKLTEVRKDGTLPYLRPDGKTQVTIEYDDEHRALRVDTVVVSSQHSEDVTQEQLAADIKAKVIEPVLQQFKSSVPFDGYKVHINPTGKFVVGGPMGDAGLTGRKIIVDTYGGMARHGGGAFSGKDPSKVDRSAAYAMRWVAKNVVAAGLARRCEAQVAYAIGVAHPVGVFIETFGTETVPVENIQKAVLEVFDLRPGAIVRDLDLLRPIYAKTAAYGHFGRELPEFTWERTDRAEALKAAAGV</sequence>
<keyword evidence="10" id="KW-0963">Cytoplasm</keyword>
<dbReference type="AlphaFoldDB" id="A0A3G9IBN3"/>
<comment type="similarity">
    <text evidence="2 10 12">Belongs to the AdoMet synthase family.</text>
</comment>
<comment type="subcellular location">
    <subcellularLocation>
        <location evidence="10 11">Cytoplasm</location>
    </subcellularLocation>
</comment>
<feature type="binding site" evidence="10">
    <location>
        <position position="280"/>
    </location>
    <ligand>
        <name>ATP</name>
        <dbReference type="ChEBI" id="CHEBI:30616"/>
        <note>ligand shared between two neighboring subunits</note>
    </ligand>
</feature>
<keyword evidence="3 10" id="KW-0554">One-carbon metabolism</keyword>
<dbReference type="FunFam" id="3.30.300.10:FF:000004">
    <property type="entry name" value="S-adenosylmethionine synthase"/>
    <property type="match status" value="1"/>
</dbReference>
<dbReference type="InterPro" id="IPR022631">
    <property type="entry name" value="ADOMET_SYNTHASE_CS"/>
</dbReference>
<dbReference type="FunFam" id="3.30.300.10:FF:000003">
    <property type="entry name" value="S-adenosylmethionine synthase"/>
    <property type="match status" value="1"/>
</dbReference>
<keyword evidence="17" id="KW-1185">Reference proteome</keyword>
<dbReference type="GO" id="GO:0005737">
    <property type="term" value="C:cytoplasm"/>
    <property type="evidence" value="ECO:0007669"/>
    <property type="project" value="UniProtKB-SubCell"/>
</dbReference>
<evidence type="ECO:0000256" key="8">
    <source>
        <dbReference type="ARBA" id="ARBA00022842"/>
    </source>
</evidence>
<dbReference type="Pfam" id="PF02773">
    <property type="entry name" value="S-AdoMet_synt_C"/>
    <property type="match status" value="1"/>
</dbReference>
<evidence type="ECO:0000256" key="10">
    <source>
        <dbReference type="HAMAP-Rule" id="MF_00086"/>
    </source>
</evidence>
<evidence type="ECO:0000256" key="1">
    <source>
        <dbReference type="ARBA" id="ARBA00005224"/>
    </source>
</evidence>
<feature type="domain" description="S-adenosylmethionine synthetase C-terminal" evidence="15">
    <location>
        <begin position="247"/>
        <end position="386"/>
    </location>
</feature>
<evidence type="ECO:0000256" key="5">
    <source>
        <dbReference type="ARBA" id="ARBA00022723"/>
    </source>
</evidence>
<dbReference type="PROSITE" id="PS00377">
    <property type="entry name" value="ADOMET_SYNTHASE_2"/>
    <property type="match status" value="1"/>
</dbReference>
<dbReference type="GO" id="GO:0005524">
    <property type="term" value="F:ATP binding"/>
    <property type="evidence" value="ECO:0007669"/>
    <property type="project" value="UniProtKB-UniRule"/>
</dbReference>
<keyword evidence="8 10" id="KW-0460">Magnesium</keyword>
<dbReference type="HAMAP" id="MF_00086">
    <property type="entry name" value="S_AdoMet_synth1"/>
    <property type="match status" value="1"/>
</dbReference>
<feature type="binding site" evidence="10">
    <location>
        <position position="253"/>
    </location>
    <ligand>
        <name>ATP</name>
        <dbReference type="ChEBI" id="CHEBI:30616"/>
        <note>ligand shared between two neighboring subunits</note>
    </ligand>
</feature>
<evidence type="ECO:0000256" key="11">
    <source>
        <dbReference type="RuleBase" id="RU000542"/>
    </source>
</evidence>
<dbReference type="PANTHER" id="PTHR11964">
    <property type="entry name" value="S-ADENOSYLMETHIONINE SYNTHETASE"/>
    <property type="match status" value="1"/>
</dbReference>
<evidence type="ECO:0000256" key="6">
    <source>
        <dbReference type="ARBA" id="ARBA00022741"/>
    </source>
</evidence>
<reference evidence="16 17" key="1">
    <citation type="submission" date="2018-11" db="EMBL/GenBank/DDBJ databases">
        <title>Complete genome sequence of Nocardioides baekrokdamisoli strain KCTC 39748.</title>
        <authorList>
            <person name="Kang S.W."/>
            <person name="Lee K.C."/>
            <person name="Kim K.K."/>
            <person name="Kim J.S."/>
            <person name="Kim D.S."/>
            <person name="Ko S.H."/>
            <person name="Yang S.H."/>
            <person name="Shin Y.K."/>
            <person name="Lee J.S."/>
        </authorList>
    </citation>
    <scope>NUCLEOTIDE SEQUENCE [LARGE SCALE GENOMIC DNA]</scope>
    <source>
        <strain evidence="16 17">KCTC 39748</strain>
    </source>
</reference>
<dbReference type="EMBL" id="AP019307">
    <property type="protein sequence ID" value="BBH16280.1"/>
    <property type="molecule type" value="Genomic_DNA"/>
</dbReference>
<feature type="binding site" evidence="10">
    <location>
        <position position="43"/>
    </location>
    <ligand>
        <name>K(+)</name>
        <dbReference type="ChEBI" id="CHEBI:29103"/>
    </ligand>
</feature>
<dbReference type="PROSITE" id="PS00376">
    <property type="entry name" value="ADOMET_SYNTHASE_1"/>
    <property type="match status" value="1"/>
</dbReference>
<comment type="pathway">
    <text evidence="1 10">Amino-acid biosynthesis; S-adenosyl-L-methionine biosynthesis; S-adenosyl-L-methionine from L-methionine: step 1/1.</text>
</comment>
<dbReference type="EC" id="2.5.1.6" evidence="10"/>
<dbReference type="InterPro" id="IPR022630">
    <property type="entry name" value="S-AdoMet_synt_C"/>
</dbReference>
<keyword evidence="7 10" id="KW-0067">ATP-binding</keyword>
<dbReference type="InterPro" id="IPR022629">
    <property type="entry name" value="S-AdoMet_synt_central"/>
</dbReference>
<evidence type="ECO:0000256" key="2">
    <source>
        <dbReference type="ARBA" id="ARBA00009685"/>
    </source>
</evidence>
<feature type="binding site" description="in other chain" evidence="10">
    <location>
        <position position="15"/>
    </location>
    <ligand>
        <name>ATP</name>
        <dbReference type="ChEBI" id="CHEBI:30616"/>
        <note>ligand shared between two neighboring subunits</note>
    </ligand>
</feature>
<feature type="binding site" evidence="10">
    <location>
        <position position="253"/>
    </location>
    <ligand>
        <name>L-methionine</name>
        <dbReference type="ChEBI" id="CHEBI:57844"/>
        <note>ligand shared between two neighboring subunits</note>
    </ligand>
</feature>